<dbReference type="SUPFAM" id="SSF46689">
    <property type="entry name" value="Homeodomain-like"/>
    <property type="match status" value="1"/>
</dbReference>
<dbReference type="InterPro" id="IPR003593">
    <property type="entry name" value="AAA+_ATPase"/>
</dbReference>
<keyword evidence="6" id="KW-0804">Transcription</keyword>
<keyword evidence="4" id="KW-0902">Two-component regulatory system</keyword>
<dbReference type="OrthoDB" id="9763792at2"/>
<evidence type="ECO:0000256" key="4">
    <source>
        <dbReference type="ARBA" id="ARBA00023012"/>
    </source>
</evidence>
<dbReference type="Gene3D" id="3.40.50.2300">
    <property type="match status" value="1"/>
</dbReference>
<dbReference type="GO" id="GO:0005524">
    <property type="term" value="F:ATP binding"/>
    <property type="evidence" value="ECO:0007669"/>
    <property type="project" value="UniProtKB-KW"/>
</dbReference>
<reference evidence="10 11" key="1">
    <citation type="submission" date="2019-07" db="EMBL/GenBank/DDBJ databases">
        <title>Genome sequencing of 100 strains of the haloalkaliphilic chemolithoautotrophic sulfur-oxidizing bacterium Thioalkalivibrio.</title>
        <authorList>
            <person name="Muyzer G."/>
        </authorList>
    </citation>
    <scope>NUCLEOTIDE SEQUENCE [LARGE SCALE GENOMIC DNA]</scope>
    <source>
        <strain evidence="10 11">ASO4-4</strain>
    </source>
</reference>
<dbReference type="RefSeq" id="WP_144682675.1">
    <property type="nucleotide sequence ID" value="NZ_VLLC01000004.1"/>
</dbReference>
<feature type="domain" description="Sigma-54 factor interaction" evidence="8">
    <location>
        <begin position="140"/>
        <end position="369"/>
    </location>
</feature>
<dbReference type="Pfam" id="PF00072">
    <property type="entry name" value="Response_reg"/>
    <property type="match status" value="1"/>
</dbReference>
<keyword evidence="5" id="KW-0805">Transcription regulation</keyword>
<dbReference type="GO" id="GO:0000160">
    <property type="term" value="P:phosphorelay signal transduction system"/>
    <property type="evidence" value="ECO:0007669"/>
    <property type="project" value="UniProtKB-KW"/>
</dbReference>
<dbReference type="AlphaFoldDB" id="A0A562S2T2"/>
<evidence type="ECO:0000256" key="3">
    <source>
        <dbReference type="ARBA" id="ARBA00022840"/>
    </source>
</evidence>
<dbReference type="SMART" id="SM00448">
    <property type="entry name" value="REC"/>
    <property type="match status" value="1"/>
</dbReference>
<keyword evidence="1 7" id="KW-0597">Phosphoprotein</keyword>
<dbReference type="InterPro" id="IPR011006">
    <property type="entry name" value="CheY-like_superfamily"/>
</dbReference>
<dbReference type="InterPro" id="IPR027417">
    <property type="entry name" value="P-loop_NTPase"/>
</dbReference>
<name>A0A562S2T2_9BACT</name>
<dbReference type="FunFam" id="3.40.50.2300:FF:000018">
    <property type="entry name" value="DNA-binding transcriptional regulator NtrC"/>
    <property type="match status" value="1"/>
</dbReference>
<accession>A0A562S2T2</accession>
<dbReference type="Gene3D" id="1.10.10.60">
    <property type="entry name" value="Homeodomain-like"/>
    <property type="match status" value="1"/>
</dbReference>
<dbReference type="CDD" id="cd17550">
    <property type="entry name" value="REC_NtrX-like"/>
    <property type="match status" value="1"/>
</dbReference>
<evidence type="ECO:0000256" key="7">
    <source>
        <dbReference type="PROSITE-ProRule" id="PRU00169"/>
    </source>
</evidence>
<dbReference type="InterPro" id="IPR002078">
    <property type="entry name" value="Sigma_54_int"/>
</dbReference>
<dbReference type="Pfam" id="PF00158">
    <property type="entry name" value="Sigma54_activat"/>
    <property type="match status" value="1"/>
</dbReference>
<dbReference type="Gene3D" id="1.10.8.60">
    <property type="match status" value="1"/>
</dbReference>
<dbReference type="Proteomes" id="UP000318307">
    <property type="component" value="Unassembled WGS sequence"/>
</dbReference>
<dbReference type="SUPFAM" id="SSF52540">
    <property type="entry name" value="P-loop containing nucleoside triphosphate hydrolases"/>
    <property type="match status" value="1"/>
</dbReference>
<dbReference type="PROSITE" id="PS50110">
    <property type="entry name" value="RESPONSE_REGULATORY"/>
    <property type="match status" value="1"/>
</dbReference>
<keyword evidence="2" id="KW-0547">Nucleotide-binding</keyword>
<dbReference type="PROSITE" id="PS50045">
    <property type="entry name" value="SIGMA54_INTERACT_4"/>
    <property type="match status" value="1"/>
</dbReference>
<dbReference type="InterPro" id="IPR001789">
    <property type="entry name" value="Sig_transdc_resp-reg_receiver"/>
</dbReference>
<proteinExistence type="predicted"/>
<evidence type="ECO:0000313" key="11">
    <source>
        <dbReference type="Proteomes" id="UP000318307"/>
    </source>
</evidence>
<feature type="domain" description="Response regulatory" evidence="9">
    <location>
        <begin position="4"/>
        <end position="118"/>
    </location>
</feature>
<comment type="caution">
    <text evidence="10">The sequence shown here is derived from an EMBL/GenBank/DDBJ whole genome shotgun (WGS) entry which is preliminary data.</text>
</comment>
<keyword evidence="3" id="KW-0067">ATP-binding</keyword>
<feature type="modified residue" description="4-aspartylphosphate" evidence="7">
    <location>
        <position position="53"/>
    </location>
</feature>
<evidence type="ECO:0000313" key="10">
    <source>
        <dbReference type="EMBL" id="TWI75413.1"/>
    </source>
</evidence>
<dbReference type="Gene3D" id="3.40.50.300">
    <property type="entry name" value="P-loop containing nucleotide triphosphate hydrolases"/>
    <property type="match status" value="1"/>
</dbReference>
<dbReference type="PROSITE" id="PS00688">
    <property type="entry name" value="SIGMA54_INTERACT_3"/>
    <property type="match status" value="1"/>
</dbReference>
<dbReference type="PANTHER" id="PTHR32071">
    <property type="entry name" value="TRANSCRIPTIONAL REGULATORY PROTEIN"/>
    <property type="match status" value="1"/>
</dbReference>
<dbReference type="InterPro" id="IPR009057">
    <property type="entry name" value="Homeodomain-like_sf"/>
</dbReference>
<dbReference type="PANTHER" id="PTHR32071:SF17">
    <property type="entry name" value="TRANSCRIPTIONAL REGULATOR (NTRC FAMILY)"/>
    <property type="match status" value="1"/>
</dbReference>
<dbReference type="InterPro" id="IPR058031">
    <property type="entry name" value="AAA_lid_NorR"/>
</dbReference>
<evidence type="ECO:0000259" key="8">
    <source>
        <dbReference type="PROSITE" id="PS50045"/>
    </source>
</evidence>
<dbReference type="GO" id="GO:0006355">
    <property type="term" value="P:regulation of DNA-templated transcription"/>
    <property type="evidence" value="ECO:0007669"/>
    <property type="project" value="InterPro"/>
</dbReference>
<dbReference type="FunFam" id="3.40.50.300:FF:000006">
    <property type="entry name" value="DNA-binding transcriptional regulator NtrC"/>
    <property type="match status" value="1"/>
</dbReference>
<dbReference type="SUPFAM" id="SSF52172">
    <property type="entry name" value="CheY-like"/>
    <property type="match status" value="1"/>
</dbReference>
<evidence type="ECO:0000259" key="9">
    <source>
        <dbReference type="PROSITE" id="PS50110"/>
    </source>
</evidence>
<dbReference type="EMBL" id="VLLC01000004">
    <property type="protein sequence ID" value="TWI75413.1"/>
    <property type="molecule type" value="Genomic_DNA"/>
</dbReference>
<gene>
    <name evidence="10" type="ORF">LZ24_00865</name>
</gene>
<dbReference type="Pfam" id="PF25601">
    <property type="entry name" value="AAA_lid_14"/>
    <property type="match status" value="1"/>
</dbReference>
<evidence type="ECO:0000256" key="5">
    <source>
        <dbReference type="ARBA" id="ARBA00023015"/>
    </source>
</evidence>
<keyword evidence="11" id="KW-1185">Reference proteome</keyword>
<protein>
    <submittedName>
        <fullName evidence="10">Two-component system nitrogen regulation response regulator NtrX</fullName>
    </submittedName>
</protein>
<dbReference type="InterPro" id="IPR025944">
    <property type="entry name" value="Sigma_54_int_dom_CS"/>
</dbReference>
<dbReference type="SMART" id="SM00382">
    <property type="entry name" value="AAA"/>
    <property type="match status" value="1"/>
</dbReference>
<dbReference type="CDD" id="cd00009">
    <property type="entry name" value="AAA"/>
    <property type="match status" value="1"/>
</dbReference>
<evidence type="ECO:0000256" key="2">
    <source>
        <dbReference type="ARBA" id="ARBA00022741"/>
    </source>
</evidence>
<organism evidence="10 11">
    <name type="scientific">Desulfobotulus alkaliphilus</name>
    <dbReference type="NCBI Taxonomy" id="622671"/>
    <lineage>
        <taxon>Bacteria</taxon>
        <taxon>Pseudomonadati</taxon>
        <taxon>Thermodesulfobacteriota</taxon>
        <taxon>Desulfobacteria</taxon>
        <taxon>Desulfobacterales</taxon>
        <taxon>Desulfobacteraceae</taxon>
        <taxon>Desulfobotulus</taxon>
    </lineage>
</organism>
<evidence type="ECO:0000256" key="6">
    <source>
        <dbReference type="ARBA" id="ARBA00023163"/>
    </source>
</evidence>
<evidence type="ECO:0000256" key="1">
    <source>
        <dbReference type="ARBA" id="ARBA00022553"/>
    </source>
</evidence>
<sequence>MFPTLLIVDDEPGILKTLGDLLQDEGFEIKTAANGYEALKRIEEEVPDLVLLDIWMPGMDGIDTLKEIRKTEPHLPVVMITGHGTIDTAVTATKTGAFDFIEKPLSIDKVLITIHNALNFQKLEEENRYLKKKNLDRHAITGNSAPAQQLRLQVFQAAGSPMPALILGENGTGKELVARSLHQLSQRSEEALICVNCAAFSPEHIEQELFGMEKGGTDSALPRHKGSIEMAHKGSLFLDQVADLPMSAQGHLLRFLEDGRFHRAGGSREIQVDVRIIAATNRNLEQEIRMGNFREDLYYRLAVLPITVPPLRERKEDIAPLAKLFLEEASIRSKIPVKTLRPEALDLLCDHDWPGNVRELKNIMERLAISAQETTISPSSLEDLGFGMPALPDPMAARDYRSAMDLFSAMYLRRQLAIHNHNIPEAAAACGLDPETFQKHMEALAG</sequence>